<dbReference type="InterPro" id="IPR000980">
    <property type="entry name" value="SH2"/>
</dbReference>
<name>A0A3N0XZD7_ANAGA</name>
<keyword evidence="4" id="KW-1185">Reference proteome</keyword>
<protein>
    <submittedName>
        <fullName evidence="3">Src-like-adapter</fullName>
    </submittedName>
</protein>
<dbReference type="PROSITE" id="PS50001">
    <property type="entry name" value="SH2"/>
    <property type="match status" value="1"/>
</dbReference>
<comment type="caution">
    <text evidence="3">The sequence shown here is derived from an EMBL/GenBank/DDBJ whole genome shotgun (WGS) entry which is preliminary data.</text>
</comment>
<evidence type="ECO:0000313" key="3">
    <source>
        <dbReference type="EMBL" id="ROK35838.1"/>
    </source>
</evidence>
<gene>
    <name evidence="3" type="ORF">DPX16_17581</name>
</gene>
<dbReference type="InterPro" id="IPR043539">
    <property type="entry name" value="Grb2-like"/>
</dbReference>
<dbReference type="Proteomes" id="UP000281406">
    <property type="component" value="Unassembled WGS sequence"/>
</dbReference>
<dbReference type="AlphaFoldDB" id="A0A3N0XZD7"/>
<feature type="domain" description="SH2" evidence="2">
    <location>
        <begin position="1"/>
        <end position="102"/>
    </location>
</feature>
<organism evidence="3 4">
    <name type="scientific">Anabarilius grahami</name>
    <name type="common">Kanglang fish</name>
    <name type="synonym">Barilius grahami</name>
    <dbReference type="NCBI Taxonomy" id="495550"/>
    <lineage>
        <taxon>Eukaryota</taxon>
        <taxon>Metazoa</taxon>
        <taxon>Chordata</taxon>
        <taxon>Craniata</taxon>
        <taxon>Vertebrata</taxon>
        <taxon>Euteleostomi</taxon>
        <taxon>Actinopterygii</taxon>
        <taxon>Neopterygii</taxon>
        <taxon>Teleostei</taxon>
        <taxon>Ostariophysi</taxon>
        <taxon>Cypriniformes</taxon>
        <taxon>Xenocyprididae</taxon>
        <taxon>Xenocypridinae</taxon>
        <taxon>Xenocypridinae incertae sedis</taxon>
        <taxon>Anabarilius</taxon>
    </lineage>
</organism>
<dbReference type="SUPFAM" id="SSF55550">
    <property type="entry name" value="SH2 domain"/>
    <property type="match status" value="1"/>
</dbReference>
<sequence length="199" mass="22533">MGNVMRQEKPNPEPNSFDTMFKDCDSLVVLADYPCRDISEPIFKMGDRLKGLSETVKHYKIFRLANSWYYISPRLTFQCLEDMVNHYSDSSDGICCVLSAPCLALSNPAPSSTQEAPPVVMRRNLDWKKVNKSQLLSPSELDNVDSKDNMMSYGVRSSIAAYLSLTSIPEPENAKGRKKKSKSVYVMPDHSNMNLEENY</sequence>
<dbReference type="PANTHER" id="PTHR46037">
    <property type="entry name" value="PROTEIN ENHANCER OF SEVENLESS 2B"/>
    <property type="match status" value="1"/>
</dbReference>
<dbReference type="Pfam" id="PF00017">
    <property type="entry name" value="SH2"/>
    <property type="match status" value="1"/>
</dbReference>
<accession>A0A3N0XZD7</accession>
<evidence type="ECO:0000259" key="2">
    <source>
        <dbReference type="PROSITE" id="PS50001"/>
    </source>
</evidence>
<dbReference type="InterPro" id="IPR036860">
    <property type="entry name" value="SH2_dom_sf"/>
</dbReference>
<keyword evidence="1" id="KW-0727">SH2 domain</keyword>
<dbReference type="EMBL" id="RJVU01057109">
    <property type="protein sequence ID" value="ROK35838.1"/>
    <property type="molecule type" value="Genomic_DNA"/>
</dbReference>
<proteinExistence type="predicted"/>
<evidence type="ECO:0000313" key="4">
    <source>
        <dbReference type="Proteomes" id="UP000281406"/>
    </source>
</evidence>
<dbReference type="OrthoDB" id="9924021at2759"/>
<dbReference type="Gene3D" id="3.30.505.10">
    <property type="entry name" value="SH2 domain"/>
    <property type="match status" value="1"/>
</dbReference>
<evidence type="ECO:0000256" key="1">
    <source>
        <dbReference type="PROSITE-ProRule" id="PRU00191"/>
    </source>
</evidence>
<reference evidence="3 4" key="1">
    <citation type="submission" date="2018-10" db="EMBL/GenBank/DDBJ databases">
        <title>Genome assembly for a Yunnan-Guizhou Plateau 3E fish, Anabarilius grahami (Regan), and its evolutionary and genetic applications.</title>
        <authorList>
            <person name="Jiang W."/>
        </authorList>
    </citation>
    <scope>NUCLEOTIDE SEQUENCE [LARGE SCALE GENOMIC DNA]</scope>
    <source>
        <strain evidence="3">AG-KIZ</strain>
        <tissue evidence="3">Muscle</tissue>
    </source>
</reference>